<sequence>MRPPQAPPIAMTQLDLRSAAKFLGVDDATLTRWIRRGEISARRVHEQWQLDRFDLLEFAAARGLAVPPEMLAEPDEGGPALPRLSEAVRAGGVQHAVPGTDKASVLRAVVDALRLPPAVDRGFLHQMLLAREHLGSTGLGHGVAIPHPRNPILLRVPAPMVAVSYLAQPIAYDALDGAPVHTLFTLVSRSMRVHLHLLAVLAAALRDPAVAELVASRAGEPALLEAFDRVEAALAQRRAGPAEEPT</sequence>
<dbReference type="Pfam" id="PF00359">
    <property type="entry name" value="PTS_EIIA_2"/>
    <property type="match status" value="1"/>
</dbReference>
<dbReference type="AlphaFoldDB" id="A0A7I9VLN0"/>
<proteinExistence type="predicted"/>
<dbReference type="GO" id="GO:0030295">
    <property type="term" value="F:protein kinase activator activity"/>
    <property type="evidence" value="ECO:0007669"/>
    <property type="project" value="TreeGrafter"/>
</dbReference>
<dbReference type="EMBL" id="BJTG01000003">
    <property type="protein sequence ID" value="GEJ56897.1"/>
    <property type="molecule type" value="Genomic_DNA"/>
</dbReference>
<dbReference type="InterPro" id="IPR016152">
    <property type="entry name" value="PTrfase/Anion_transptr"/>
</dbReference>
<dbReference type="InterPro" id="IPR041657">
    <property type="entry name" value="HTH_17"/>
</dbReference>
<comment type="caution">
    <text evidence="2">The sequence shown here is derived from an EMBL/GenBank/DDBJ whole genome shotgun (WGS) entry which is preliminary data.</text>
</comment>
<dbReference type="InterPro" id="IPR002178">
    <property type="entry name" value="PTS_EIIA_type-2_dom"/>
</dbReference>
<reference evidence="3" key="1">
    <citation type="journal article" date="2020" name="Appl. Environ. Microbiol.">
        <title>Diazotrophic Anaeromyxobacter Isolates from Soils.</title>
        <authorList>
            <person name="Masuda Y."/>
            <person name="Yamanaka H."/>
            <person name="Xu Z.X."/>
            <person name="Shiratori Y."/>
            <person name="Aono T."/>
            <person name="Amachi S."/>
            <person name="Senoo K."/>
            <person name="Itoh H."/>
        </authorList>
    </citation>
    <scope>NUCLEOTIDE SEQUENCE [LARGE SCALE GENOMIC DNA]</scope>
    <source>
        <strain evidence="3">R267</strain>
    </source>
</reference>
<accession>A0A7I9VLN0</accession>
<name>A0A7I9VLN0_9BACT</name>
<dbReference type="Gene3D" id="3.40.930.10">
    <property type="entry name" value="Mannitol-specific EII, Chain A"/>
    <property type="match status" value="1"/>
</dbReference>
<dbReference type="SUPFAM" id="SSF55804">
    <property type="entry name" value="Phoshotransferase/anion transport protein"/>
    <property type="match status" value="1"/>
</dbReference>
<dbReference type="InterPro" id="IPR051541">
    <property type="entry name" value="PTS_SugarTrans_NitroReg"/>
</dbReference>
<dbReference type="PANTHER" id="PTHR47738">
    <property type="entry name" value="PTS SYSTEM FRUCTOSE-LIKE EIIA COMPONENT-RELATED"/>
    <property type="match status" value="1"/>
</dbReference>
<organism evidence="2 3">
    <name type="scientific">Anaeromyxobacter diazotrophicus</name>
    <dbReference type="NCBI Taxonomy" id="2590199"/>
    <lineage>
        <taxon>Bacteria</taxon>
        <taxon>Pseudomonadati</taxon>
        <taxon>Myxococcota</taxon>
        <taxon>Myxococcia</taxon>
        <taxon>Myxococcales</taxon>
        <taxon>Cystobacterineae</taxon>
        <taxon>Anaeromyxobacteraceae</taxon>
        <taxon>Anaeromyxobacter</taxon>
    </lineage>
</organism>
<feature type="domain" description="PTS EIIA type-2" evidence="1">
    <location>
        <begin position="86"/>
        <end position="230"/>
    </location>
</feature>
<keyword evidence="3" id="KW-1185">Reference proteome</keyword>
<dbReference type="PROSITE" id="PS51094">
    <property type="entry name" value="PTS_EIIA_TYPE_2"/>
    <property type="match status" value="1"/>
</dbReference>
<evidence type="ECO:0000313" key="3">
    <source>
        <dbReference type="Proteomes" id="UP000503640"/>
    </source>
</evidence>
<dbReference type="PANTHER" id="PTHR47738:SF1">
    <property type="entry name" value="NITROGEN REGULATORY PROTEIN"/>
    <property type="match status" value="1"/>
</dbReference>
<protein>
    <submittedName>
        <fullName evidence="2">MerR family transcriptional regulator</fullName>
    </submittedName>
</protein>
<dbReference type="Proteomes" id="UP000503640">
    <property type="component" value="Unassembled WGS sequence"/>
</dbReference>
<evidence type="ECO:0000313" key="2">
    <source>
        <dbReference type="EMBL" id="GEJ56897.1"/>
    </source>
</evidence>
<gene>
    <name evidence="2" type="ORF">AMYX_16380</name>
</gene>
<evidence type="ECO:0000259" key="1">
    <source>
        <dbReference type="PROSITE" id="PS51094"/>
    </source>
</evidence>
<dbReference type="Pfam" id="PF12728">
    <property type="entry name" value="HTH_17"/>
    <property type="match status" value="1"/>
</dbReference>